<dbReference type="Pfam" id="PF00589">
    <property type="entry name" value="Phage_integrase"/>
    <property type="match status" value="1"/>
</dbReference>
<dbReference type="PANTHER" id="PTHR30349:SF41">
    <property type="entry name" value="INTEGRASE_RECOMBINASE PROTEIN MJ0367-RELATED"/>
    <property type="match status" value="1"/>
</dbReference>
<evidence type="ECO:0000256" key="5">
    <source>
        <dbReference type="PROSITE-ProRule" id="PRU01248"/>
    </source>
</evidence>
<dbReference type="InterPro" id="IPR010998">
    <property type="entry name" value="Integrase_recombinase_N"/>
</dbReference>
<dbReference type="EMBL" id="ADCP02000005">
    <property type="protein sequence ID" value="EFV42813.1"/>
    <property type="molecule type" value="Genomic_DNA"/>
</dbReference>
<dbReference type="Proteomes" id="UP000006034">
    <property type="component" value="Unassembled WGS sequence"/>
</dbReference>
<dbReference type="InterPro" id="IPR044068">
    <property type="entry name" value="CB"/>
</dbReference>
<keyword evidence="2" id="KW-0229">DNA integration</keyword>
<evidence type="ECO:0000256" key="1">
    <source>
        <dbReference type="ARBA" id="ARBA00008857"/>
    </source>
</evidence>
<evidence type="ECO:0000256" key="3">
    <source>
        <dbReference type="ARBA" id="ARBA00023125"/>
    </source>
</evidence>
<dbReference type="RefSeq" id="WP_005030168.1">
    <property type="nucleotide sequence ID" value="NZ_KE150241.1"/>
</dbReference>
<sequence length="352" mass="39948">MATLPEVISNGELPVLDDWEPLSRKRILRYFDRSLEYADVSAYVSAQGELLPDERIILVFLNAVYTQSLATVELYCRYVVELLNYARKPSFSVTARDVESYIRQCRMKGLKPRSVNTIIGALKSYFKRLADTGAIALNPTAFIKKRKDGAGISLPGNLTHSLSESEMLLLFDRLAEHGAPRRDILLLKTLFMTGLRGEEAVSLCWKDVTVWQGQRYFNVLGKGSKERRIYLPDEIDEGLNEYGKLTGTSPNQPIFGNLRKPSRRIGRHALYHMVKKWLTTLMNRPDVSPHWFRHSCFTYLASKGVRLESIQALAGHASIDTTMLYNEAAQLMVPAGTAFNKSHSYEPIKRIE</sequence>
<proteinExistence type="inferred from homology"/>
<dbReference type="PROSITE" id="PS51898">
    <property type="entry name" value="TYR_RECOMBINASE"/>
    <property type="match status" value="1"/>
</dbReference>
<reference evidence="8 9" key="2">
    <citation type="submission" date="2013-04" db="EMBL/GenBank/DDBJ databases">
        <title>The Genome Sequence of Bilophila wadsworthia 3_1_6.</title>
        <authorList>
            <consortium name="The Broad Institute Genomics Platform"/>
            <person name="Earl A."/>
            <person name="Ward D."/>
            <person name="Feldgarden M."/>
            <person name="Gevers D."/>
            <person name="Sibley C."/>
            <person name="Strauss J."/>
            <person name="Allen-Vercoe E."/>
            <person name="Walker B."/>
            <person name="Young S."/>
            <person name="Zeng Q."/>
            <person name="Gargeya S."/>
            <person name="Fitzgerald M."/>
            <person name="Haas B."/>
            <person name="Abouelleil A."/>
            <person name="Allen A.W."/>
            <person name="Alvarado L."/>
            <person name="Arachchi H.M."/>
            <person name="Berlin A.M."/>
            <person name="Chapman S.B."/>
            <person name="Gainer-Dewar J."/>
            <person name="Goldberg J."/>
            <person name="Griggs A."/>
            <person name="Gujja S."/>
            <person name="Hansen M."/>
            <person name="Howarth C."/>
            <person name="Imamovic A."/>
            <person name="Ireland A."/>
            <person name="Larimer J."/>
            <person name="McCowan C."/>
            <person name="Murphy C."/>
            <person name="Pearson M."/>
            <person name="Poon T.W."/>
            <person name="Priest M."/>
            <person name="Roberts A."/>
            <person name="Saif S."/>
            <person name="Shea T."/>
            <person name="Sisk P."/>
            <person name="Sykes S."/>
            <person name="Wortman J."/>
            <person name="Nusbaum C."/>
            <person name="Birren B."/>
        </authorList>
    </citation>
    <scope>NUCLEOTIDE SEQUENCE [LARGE SCALE GENOMIC DNA]</scope>
    <source>
        <strain evidence="8 9">3_1_6</strain>
    </source>
</reference>
<keyword evidence="4" id="KW-0233">DNA recombination</keyword>
<organism evidence="8 9">
    <name type="scientific">Bilophila wadsworthia (strain 3_1_6)</name>
    <dbReference type="NCBI Taxonomy" id="563192"/>
    <lineage>
        <taxon>Bacteria</taxon>
        <taxon>Pseudomonadati</taxon>
        <taxon>Thermodesulfobacteriota</taxon>
        <taxon>Desulfovibrionia</taxon>
        <taxon>Desulfovibrionales</taxon>
        <taxon>Desulfovibrionaceae</taxon>
        <taxon>Bilophila</taxon>
    </lineage>
</organism>
<dbReference type="Gene3D" id="1.10.150.130">
    <property type="match status" value="1"/>
</dbReference>
<keyword evidence="9" id="KW-1185">Reference proteome</keyword>
<dbReference type="SUPFAM" id="SSF56349">
    <property type="entry name" value="DNA breaking-rejoining enzymes"/>
    <property type="match status" value="1"/>
</dbReference>
<evidence type="ECO:0000256" key="4">
    <source>
        <dbReference type="ARBA" id="ARBA00023172"/>
    </source>
</evidence>
<dbReference type="GO" id="GO:0003677">
    <property type="term" value="F:DNA binding"/>
    <property type="evidence" value="ECO:0007669"/>
    <property type="project" value="UniProtKB-UniRule"/>
</dbReference>
<dbReference type="GO" id="GO:0015074">
    <property type="term" value="P:DNA integration"/>
    <property type="evidence" value="ECO:0007669"/>
    <property type="project" value="UniProtKB-KW"/>
</dbReference>
<evidence type="ECO:0000313" key="8">
    <source>
        <dbReference type="EMBL" id="EFV42813.1"/>
    </source>
</evidence>
<dbReference type="Gene3D" id="1.10.443.10">
    <property type="entry name" value="Intergrase catalytic core"/>
    <property type="match status" value="1"/>
</dbReference>
<evidence type="ECO:0000259" key="6">
    <source>
        <dbReference type="PROSITE" id="PS51898"/>
    </source>
</evidence>
<accession>E5YB23</accession>
<name>E5YB23_BILW3</name>
<reference evidence="8 9" key="1">
    <citation type="submission" date="2010-10" db="EMBL/GenBank/DDBJ databases">
        <authorList>
            <consortium name="The Broad Institute Genome Sequencing Platform"/>
            <person name="Ward D."/>
            <person name="Earl A."/>
            <person name="Feldgarden M."/>
            <person name="Young S.K."/>
            <person name="Gargeya S."/>
            <person name="Zeng Q."/>
            <person name="Alvarado L."/>
            <person name="Berlin A."/>
            <person name="Bochicchio J."/>
            <person name="Chapman S.B."/>
            <person name="Chen Z."/>
            <person name="Freedman E."/>
            <person name="Gellesch M."/>
            <person name="Goldberg J."/>
            <person name="Griggs A."/>
            <person name="Gujja S."/>
            <person name="Heilman E."/>
            <person name="Heiman D."/>
            <person name="Howarth C."/>
            <person name="Mehta T."/>
            <person name="Neiman D."/>
            <person name="Pearson M."/>
            <person name="Roberts A."/>
            <person name="Saif S."/>
            <person name="Shea T."/>
            <person name="Shenoy N."/>
            <person name="Sisk P."/>
            <person name="Stolte C."/>
            <person name="Sykes S."/>
            <person name="White J."/>
            <person name="Yandava C."/>
            <person name="Allen-Vercoe E."/>
            <person name="Sibley C."/>
            <person name="Ambrose C.E."/>
            <person name="Strauss J."/>
            <person name="Daigneault M."/>
            <person name="Haas B."/>
            <person name="Nusbaum C."/>
            <person name="Birren B."/>
        </authorList>
    </citation>
    <scope>NUCLEOTIDE SEQUENCE [LARGE SCALE GENOMIC DNA]</scope>
    <source>
        <strain evidence="8 9">3_1_6</strain>
    </source>
</reference>
<comment type="similarity">
    <text evidence="1">Belongs to the 'phage' integrase family.</text>
</comment>
<dbReference type="InterPro" id="IPR050090">
    <property type="entry name" value="Tyrosine_recombinase_XerCD"/>
</dbReference>
<feature type="domain" description="Core-binding (CB)" evidence="7">
    <location>
        <begin position="51"/>
        <end position="130"/>
    </location>
</feature>
<dbReference type="CDD" id="cd00397">
    <property type="entry name" value="DNA_BRE_C"/>
    <property type="match status" value="1"/>
</dbReference>
<dbReference type="STRING" id="563192.HMPREF0179_03396"/>
<protein>
    <submittedName>
        <fullName evidence="8">Integrase/recombinase XerD</fullName>
    </submittedName>
</protein>
<dbReference type="PROSITE" id="PS51900">
    <property type="entry name" value="CB"/>
    <property type="match status" value="1"/>
</dbReference>
<evidence type="ECO:0000259" key="7">
    <source>
        <dbReference type="PROSITE" id="PS51900"/>
    </source>
</evidence>
<dbReference type="InterPro" id="IPR013762">
    <property type="entry name" value="Integrase-like_cat_sf"/>
</dbReference>
<gene>
    <name evidence="8" type="ORF">HMPREF0179_03396</name>
</gene>
<comment type="caution">
    <text evidence="8">The sequence shown here is derived from an EMBL/GenBank/DDBJ whole genome shotgun (WGS) entry which is preliminary data.</text>
</comment>
<dbReference type="GeneID" id="78087566"/>
<dbReference type="OrthoDB" id="9789256at2"/>
<feature type="domain" description="Tyr recombinase" evidence="6">
    <location>
        <begin position="157"/>
        <end position="338"/>
    </location>
</feature>
<evidence type="ECO:0000256" key="2">
    <source>
        <dbReference type="ARBA" id="ARBA00022908"/>
    </source>
</evidence>
<dbReference type="Pfam" id="PF13495">
    <property type="entry name" value="Phage_int_SAM_4"/>
    <property type="match status" value="1"/>
</dbReference>
<dbReference type="AlphaFoldDB" id="E5YB23"/>
<keyword evidence="3 5" id="KW-0238">DNA-binding</keyword>
<dbReference type="InterPro" id="IPR004107">
    <property type="entry name" value="Integrase_SAM-like_N"/>
</dbReference>
<dbReference type="HOGENOM" id="CLU_027562_9_5_7"/>
<evidence type="ECO:0000313" key="9">
    <source>
        <dbReference type="Proteomes" id="UP000006034"/>
    </source>
</evidence>
<dbReference type="GO" id="GO:0006310">
    <property type="term" value="P:DNA recombination"/>
    <property type="evidence" value="ECO:0007669"/>
    <property type="project" value="UniProtKB-KW"/>
</dbReference>
<dbReference type="InterPro" id="IPR002104">
    <property type="entry name" value="Integrase_catalytic"/>
</dbReference>
<dbReference type="eggNOG" id="COG4974">
    <property type="taxonomic scope" value="Bacteria"/>
</dbReference>
<dbReference type="InterPro" id="IPR011010">
    <property type="entry name" value="DNA_brk_join_enz"/>
</dbReference>
<dbReference type="PANTHER" id="PTHR30349">
    <property type="entry name" value="PHAGE INTEGRASE-RELATED"/>
    <property type="match status" value="1"/>
</dbReference>